<dbReference type="EMBL" id="SAXU01000001">
    <property type="protein sequence ID" value="TXJ21401.1"/>
    <property type="molecule type" value="Genomic_DNA"/>
</dbReference>
<evidence type="ECO:0000313" key="2">
    <source>
        <dbReference type="EMBL" id="TXJ11986.1"/>
    </source>
</evidence>
<evidence type="ECO:0000313" key="12">
    <source>
        <dbReference type="Proteomes" id="UP000322659"/>
    </source>
</evidence>
<evidence type="ECO:0000313" key="3">
    <source>
        <dbReference type="EMBL" id="TXJ21401.1"/>
    </source>
</evidence>
<dbReference type="EMBL" id="SAYE01000017">
    <property type="protein sequence ID" value="TXJ48197.1"/>
    <property type="molecule type" value="Genomic_DNA"/>
</dbReference>
<evidence type="ECO:0000313" key="10">
    <source>
        <dbReference type="Proteomes" id="UP000322307"/>
    </source>
</evidence>
<dbReference type="EMBL" id="SAYI01000018">
    <property type="protein sequence ID" value="TXJ55616.1"/>
    <property type="molecule type" value="Genomic_DNA"/>
</dbReference>
<evidence type="ECO:0000313" key="6">
    <source>
        <dbReference type="EMBL" id="TXJ35894.1"/>
    </source>
</evidence>
<dbReference type="RefSeq" id="WP_021957840.1">
    <property type="nucleotide sequence ID" value="NZ_CATXRK010000167.1"/>
</dbReference>
<reference evidence="10 11" key="1">
    <citation type="journal article" date="1992" name="Lakartidningen">
        <title>[Penicillin V and not amoxicillin is the first choice preparation in acute otitis].</title>
        <authorList>
            <person name="Kamme C."/>
            <person name="Lundgren K."/>
            <person name="Prellner K."/>
        </authorList>
    </citation>
    <scope>NUCLEOTIDE SEQUENCE [LARGE SCALE GENOMIC DNA]</scope>
    <source>
        <strain evidence="3 16">513A</strain>
        <strain evidence="9 11">PC3053II</strain>
        <strain evidence="7 15">PC3714II</strain>
        <strain evidence="8 10">PC3939II</strain>
        <strain evidence="6 13">PC4580III</strain>
        <strain evidence="4 14">PC4597II</strain>
        <strain evidence="5 12">PC5099IV</strain>
        <strain evidence="2 17">W1</strain>
    </source>
</reference>
<evidence type="ECO:0000313" key="4">
    <source>
        <dbReference type="EMBL" id="TXJ25275.1"/>
    </source>
</evidence>
<dbReference type="EMBL" id="SAYB01000006">
    <property type="protein sequence ID" value="TXJ35894.1"/>
    <property type="molecule type" value="Genomic_DNA"/>
</dbReference>
<keyword evidence="9" id="KW-0282">Flagellum</keyword>
<keyword evidence="9" id="KW-0969">Cilium</keyword>
<gene>
    <name evidence="7" type="ORF">EPJ70_05150</name>
    <name evidence="5" type="ORF">EPJ71_11025</name>
    <name evidence="4" type="ORF">EPJ73_07360</name>
    <name evidence="9" type="ORF">EPJ76_08535</name>
    <name evidence="6" type="ORF">EPJ78_07830</name>
    <name evidence="3" type="ORF">EPJ79_09825</name>
    <name evidence="2" type="ORF">EPJ80_09835</name>
    <name evidence="8" type="ORF">EPJ84_10800</name>
</gene>
<dbReference type="EMBL" id="SAXT01000005">
    <property type="protein sequence ID" value="TXJ11986.1"/>
    <property type="molecule type" value="Genomic_DNA"/>
</dbReference>
<accession>A0A5C8D0Y5</accession>
<protein>
    <submittedName>
        <fullName evidence="9">Flagellar biosynthesis protein FlhB</fullName>
    </submittedName>
</protein>
<evidence type="ECO:0000256" key="1">
    <source>
        <dbReference type="ARBA" id="ARBA00010690"/>
    </source>
</evidence>
<keyword evidence="12" id="KW-1185">Reference proteome</keyword>
<dbReference type="Pfam" id="PF01312">
    <property type="entry name" value="Bac_export_2"/>
    <property type="match status" value="1"/>
</dbReference>
<organism evidence="9 11">
    <name type="scientific">Brachyspira aalborgi</name>
    <dbReference type="NCBI Taxonomy" id="29522"/>
    <lineage>
        <taxon>Bacteria</taxon>
        <taxon>Pseudomonadati</taxon>
        <taxon>Spirochaetota</taxon>
        <taxon>Spirochaetia</taxon>
        <taxon>Brachyspirales</taxon>
        <taxon>Brachyspiraceae</taxon>
        <taxon>Brachyspira</taxon>
    </lineage>
</organism>
<dbReference type="Proteomes" id="UP000322659">
    <property type="component" value="Unassembled WGS sequence"/>
</dbReference>
<dbReference type="Proteomes" id="UP000322307">
    <property type="component" value="Unassembled WGS sequence"/>
</dbReference>
<dbReference type="Proteomes" id="UP000324638">
    <property type="component" value="Unassembled WGS sequence"/>
</dbReference>
<dbReference type="InterPro" id="IPR006135">
    <property type="entry name" value="T3SS_substrate_exporter"/>
</dbReference>
<dbReference type="GO" id="GO:0009306">
    <property type="term" value="P:protein secretion"/>
    <property type="evidence" value="ECO:0007669"/>
    <property type="project" value="InterPro"/>
</dbReference>
<dbReference type="Proteomes" id="UP000322327">
    <property type="component" value="Unassembled WGS sequence"/>
</dbReference>
<evidence type="ECO:0000313" key="11">
    <source>
        <dbReference type="Proteomes" id="UP000322327"/>
    </source>
</evidence>
<dbReference type="PANTHER" id="PTHR30531:SF12">
    <property type="entry name" value="FLAGELLAR BIOSYNTHETIC PROTEIN FLHB"/>
    <property type="match status" value="1"/>
</dbReference>
<evidence type="ECO:0000313" key="16">
    <source>
        <dbReference type="Proteomes" id="UP000324638"/>
    </source>
</evidence>
<dbReference type="GO" id="GO:0005886">
    <property type="term" value="C:plasma membrane"/>
    <property type="evidence" value="ECO:0007669"/>
    <property type="project" value="TreeGrafter"/>
</dbReference>
<evidence type="ECO:0000313" key="9">
    <source>
        <dbReference type="EMBL" id="TXJ55616.1"/>
    </source>
</evidence>
<comment type="similarity">
    <text evidence="1">Belongs to the type III secretion exporter family.</text>
</comment>
<proteinExistence type="inferred from homology"/>
<dbReference type="PANTHER" id="PTHR30531">
    <property type="entry name" value="FLAGELLAR BIOSYNTHETIC PROTEIN FLHB"/>
    <property type="match status" value="1"/>
</dbReference>
<sequence>MNKDIENAIALLYEREIHNAPIVISKGEKLLAKKIVELAKKYNVPVVSDEDTAKSLMKLDIGEEIPYSLYEAVSIILRYIYKLKAEL</sequence>
<evidence type="ECO:0000313" key="17">
    <source>
        <dbReference type="Proteomes" id="UP000325116"/>
    </source>
</evidence>
<dbReference type="EMBL" id="SAXZ01000014">
    <property type="protein sequence ID" value="TXJ31253.1"/>
    <property type="molecule type" value="Genomic_DNA"/>
</dbReference>
<keyword evidence="9" id="KW-0966">Cell projection</keyword>
<dbReference type="AlphaFoldDB" id="A0A5C8D0Y5"/>
<name>A0A5C8D0Y5_9SPIR</name>
<dbReference type="Proteomes" id="UP000322814">
    <property type="component" value="Unassembled WGS sequence"/>
</dbReference>
<evidence type="ECO:0000313" key="7">
    <source>
        <dbReference type="EMBL" id="TXJ45769.1"/>
    </source>
</evidence>
<dbReference type="EMBL" id="SAYA01000021">
    <property type="protein sequence ID" value="TXJ25275.1"/>
    <property type="molecule type" value="Genomic_DNA"/>
</dbReference>
<evidence type="ECO:0000313" key="14">
    <source>
        <dbReference type="Proteomes" id="UP000324336"/>
    </source>
</evidence>
<dbReference type="EMBL" id="SAYG01000006">
    <property type="protein sequence ID" value="TXJ45769.1"/>
    <property type="molecule type" value="Genomic_DNA"/>
</dbReference>
<dbReference type="InterPro" id="IPR029025">
    <property type="entry name" value="T3SS_substrate_exporter_C"/>
</dbReference>
<evidence type="ECO:0000313" key="5">
    <source>
        <dbReference type="EMBL" id="TXJ31253.1"/>
    </source>
</evidence>
<dbReference type="Proteomes" id="UP000325116">
    <property type="component" value="Unassembled WGS sequence"/>
</dbReference>
<reference evidence="9" key="2">
    <citation type="submission" date="2019-01" db="EMBL/GenBank/DDBJ databases">
        <authorList>
            <person name="Thorell K."/>
        </authorList>
    </citation>
    <scope>NUCLEOTIDE SEQUENCE</scope>
    <source>
        <strain evidence="3">513A</strain>
        <strain evidence="9">PC3053II</strain>
        <strain evidence="7">PC3714II</strain>
        <strain evidence="8">PC3939II</strain>
        <strain evidence="6">PC4580III</strain>
        <strain evidence="4">PC4597II</strain>
        <strain evidence="5">PC5099IV</strain>
        <strain evidence="2">W1</strain>
    </source>
</reference>
<dbReference type="SUPFAM" id="SSF160544">
    <property type="entry name" value="EscU C-terminal domain-like"/>
    <property type="match status" value="1"/>
</dbReference>
<evidence type="ECO:0000313" key="15">
    <source>
        <dbReference type="Proteomes" id="UP000324574"/>
    </source>
</evidence>
<dbReference type="Proteomes" id="UP000324336">
    <property type="component" value="Unassembled WGS sequence"/>
</dbReference>
<evidence type="ECO:0000313" key="8">
    <source>
        <dbReference type="EMBL" id="TXJ48197.1"/>
    </source>
</evidence>
<dbReference type="Gene3D" id="3.40.1690.10">
    <property type="entry name" value="secretion proteins EscU"/>
    <property type="match status" value="1"/>
</dbReference>
<dbReference type="Proteomes" id="UP000324574">
    <property type="component" value="Unassembled WGS sequence"/>
</dbReference>
<evidence type="ECO:0000313" key="13">
    <source>
        <dbReference type="Proteomes" id="UP000322814"/>
    </source>
</evidence>
<comment type="caution">
    <text evidence="9">The sequence shown here is derived from an EMBL/GenBank/DDBJ whole genome shotgun (WGS) entry which is preliminary data.</text>
</comment>